<feature type="domain" description="F-box" evidence="1">
    <location>
        <begin position="2"/>
        <end position="46"/>
    </location>
</feature>
<dbReference type="PROSITE" id="PS50181">
    <property type="entry name" value="FBOX"/>
    <property type="match status" value="1"/>
</dbReference>
<reference evidence="2" key="2">
    <citation type="submission" date="2018-10" db="UniProtKB">
        <authorList>
            <consortium name="EnsemblPlants"/>
        </authorList>
    </citation>
    <scope>IDENTIFICATION</scope>
</reference>
<evidence type="ECO:0000313" key="2">
    <source>
        <dbReference type="EnsemblPlants" id="TraesCS4B02G266900.1.cds1"/>
    </source>
</evidence>
<dbReference type="InterPro" id="IPR036047">
    <property type="entry name" value="F-box-like_dom_sf"/>
</dbReference>
<dbReference type="Pfam" id="PF00646">
    <property type="entry name" value="F-box"/>
    <property type="match status" value="1"/>
</dbReference>
<dbReference type="OrthoDB" id="1933116at2759"/>
<evidence type="ECO:0000313" key="3">
    <source>
        <dbReference type="Proteomes" id="UP000019116"/>
    </source>
</evidence>
<protein>
    <recommendedName>
        <fullName evidence="1">F-box domain-containing protein</fullName>
    </recommendedName>
</protein>
<accession>A0A3B6ISR8</accession>
<sequence length="160" mass="18419">MADCISALPDDLLHHVLSFLPAHDAVRTCRLARRWRHLWKSAWALRVTGVKGCIDPERFFNFIDSLLLLRDPSAGLNSFELDLDYDDFNFDLFEFLQMPANELHVNTWIQHALTCGPLMRLVLCTEVPLELPNDPFISQHLTKLELRKVDVRSSTLDFSG</sequence>
<dbReference type="Proteomes" id="UP000019116">
    <property type="component" value="Chromosome 4B"/>
</dbReference>
<name>A0A3B6ISR8_WHEAT</name>
<dbReference type="Gramene" id="TraesWEE_scaffold_026774_01G000200.1">
    <property type="protein sequence ID" value="TraesWEE_scaffold_026774_01G000200.1"/>
    <property type="gene ID" value="TraesWEE_scaffold_026774_01G000200"/>
</dbReference>
<dbReference type="EnsemblPlants" id="TraesCS4B02G266900.1">
    <property type="protein sequence ID" value="TraesCS4B02G266900.1.cds1"/>
    <property type="gene ID" value="TraesCS4B02G266900"/>
</dbReference>
<dbReference type="AlphaFoldDB" id="A0A3B6ISR8"/>
<dbReference type="SMART" id="SM00256">
    <property type="entry name" value="FBOX"/>
    <property type="match status" value="1"/>
</dbReference>
<dbReference type="OMA" id="WIQHALT"/>
<reference evidence="2" key="1">
    <citation type="submission" date="2018-08" db="EMBL/GenBank/DDBJ databases">
        <authorList>
            <person name="Rossello M."/>
        </authorList>
    </citation>
    <scope>NUCLEOTIDE SEQUENCE [LARGE SCALE GENOMIC DNA]</scope>
    <source>
        <strain evidence="2">cv. Chinese Spring</strain>
    </source>
</reference>
<organism evidence="2">
    <name type="scientific">Triticum aestivum</name>
    <name type="common">Wheat</name>
    <dbReference type="NCBI Taxonomy" id="4565"/>
    <lineage>
        <taxon>Eukaryota</taxon>
        <taxon>Viridiplantae</taxon>
        <taxon>Streptophyta</taxon>
        <taxon>Embryophyta</taxon>
        <taxon>Tracheophyta</taxon>
        <taxon>Spermatophyta</taxon>
        <taxon>Magnoliopsida</taxon>
        <taxon>Liliopsida</taxon>
        <taxon>Poales</taxon>
        <taxon>Poaceae</taxon>
        <taxon>BOP clade</taxon>
        <taxon>Pooideae</taxon>
        <taxon>Triticodae</taxon>
        <taxon>Triticeae</taxon>
        <taxon>Triticinae</taxon>
        <taxon>Triticum</taxon>
    </lineage>
</organism>
<dbReference type="InterPro" id="IPR001810">
    <property type="entry name" value="F-box_dom"/>
</dbReference>
<dbReference type="Gramene" id="TraesCS4B03G0709900.1">
    <property type="protein sequence ID" value="TraesCS4B03G0709900.1.CDS1"/>
    <property type="gene ID" value="TraesCS4B03G0709900"/>
</dbReference>
<dbReference type="Gramene" id="TraesCS4B02G266900.1">
    <property type="protein sequence ID" value="TraesCS4B02G266900.1.cds1"/>
    <property type="gene ID" value="TraesCS4B02G266900"/>
</dbReference>
<dbReference type="STRING" id="4565.A0A3B6ISR8"/>
<evidence type="ECO:0000259" key="1">
    <source>
        <dbReference type="PROSITE" id="PS50181"/>
    </source>
</evidence>
<dbReference type="Gramene" id="TraesCLE_scaffold_037665_01G000100.1">
    <property type="protein sequence ID" value="TraesCLE_scaffold_037665_01G000100.1"/>
    <property type="gene ID" value="TraesCLE_scaffold_037665_01G000100"/>
</dbReference>
<dbReference type="CDD" id="cd22160">
    <property type="entry name" value="F-box_AtFBL13-like"/>
    <property type="match status" value="1"/>
</dbReference>
<dbReference type="PANTHER" id="PTHR34223">
    <property type="entry name" value="OS11G0201299 PROTEIN"/>
    <property type="match status" value="1"/>
</dbReference>
<dbReference type="InterPro" id="IPR053197">
    <property type="entry name" value="F-box_SCFL_complex_component"/>
</dbReference>
<dbReference type="InterPro" id="IPR053781">
    <property type="entry name" value="F-box_AtFBL13-like"/>
</dbReference>
<keyword evidence="3" id="KW-1185">Reference proteome</keyword>
<proteinExistence type="predicted"/>
<dbReference type="Gene3D" id="1.20.1280.50">
    <property type="match status" value="1"/>
</dbReference>
<dbReference type="SUPFAM" id="SSF81383">
    <property type="entry name" value="F-box domain"/>
    <property type="match status" value="1"/>
</dbReference>
<dbReference type="PANTHER" id="PTHR34223:SF110">
    <property type="entry name" value="GENOME ASSEMBLY, CHROMOSOME: II"/>
    <property type="match status" value="1"/>
</dbReference>